<accession>A0AAX2BDX5</accession>
<reference evidence="1 2" key="1">
    <citation type="submission" date="2016-04" db="EMBL/GenBank/DDBJ databases">
        <authorList>
            <person name="Regsiter A."/>
            <person name="William W."/>
        </authorList>
    </citation>
    <scope>NUCLEOTIDE SEQUENCE [LARGE SCALE GENOMIC DNA]</scope>
    <source>
        <strain evidence="1 2">92</strain>
    </source>
</reference>
<organism evidence="1 2">
    <name type="scientific">Citrobacter amalonaticus</name>
    <dbReference type="NCBI Taxonomy" id="35703"/>
    <lineage>
        <taxon>Bacteria</taxon>
        <taxon>Pseudomonadati</taxon>
        <taxon>Pseudomonadota</taxon>
        <taxon>Gammaproteobacteria</taxon>
        <taxon>Enterobacterales</taxon>
        <taxon>Enterobacteriaceae</taxon>
        <taxon>Citrobacter</taxon>
    </lineage>
</organism>
<proteinExistence type="predicted"/>
<name>A0AAX2BDX5_CITAM</name>
<evidence type="ECO:0000313" key="2">
    <source>
        <dbReference type="Proteomes" id="UP000245995"/>
    </source>
</evidence>
<dbReference type="Proteomes" id="UP000245995">
    <property type="component" value="Chromosome CITRO92"/>
</dbReference>
<gene>
    <name evidence="1" type="ORF">CITRO92_0674</name>
</gene>
<dbReference type="EMBL" id="LT556085">
    <property type="protein sequence ID" value="SAY95596.1"/>
    <property type="molecule type" value="Genomic_DNA"/>
</dbReference>
<protein>
    <submittedName>
        <fullName evidence="1">Uncharacterized protein</fullName>
    </submittedName>
</protein>
<evidence type="ECO:0000313" key="1">
    <source>
        <dbReference type="EMBL" id="SAY95596.1"/>
    </source>
</evidence>
<dbReference type="AlphaFoldDB" id="A0AAX2BDX5"/>
<sequence length="59" mass="6689">MAKSPGFEFAAGESCAADRLDKYGKVVTEQTEIDLCFCAIYLFKKQANEPRRQNNSRQL</sequence>